<organism evidence="1">
    <name type="scientific">Trepomonas sp. PC1</name>
    <dbReference type="NCBI Taxonomy" id="1076344"/>
    <lineage>
        <taxon>Eukaryota</taxon>
        <taxon>Metamonada</taxon>
        <taxon>Diplomonadida</taxon>
        <taxon>Hexamitidae</taxon>
        <taxon>Hexamitinae</taxon>
        <taxon>Trepomonas</taxon>
    </lineage>
</organism>
<accession>A0A146JW25</accession>
<evidence type="ECO:0000313" key="1">
    <source>
        <dbReference type="EMBL" id="JAP88760.1"/>
    </source>
</evidence>
<dbReference type="AlphaFoldDB" id="A0A146JW25"/>
<reference evidence="1" key="1">
    <citation type="submission" date="2015-07" db="EMBL/GenBank/DDBJ databases">
        <title>Adaptation to a free-living lifestyle via gene acquisitions in the diplomonad Trepomonas sp. PC1.</title>
        <authorList>
            <person name="Xu F."/>
            <person name="Jerlstrom-Hultqvist J."/>
            <person name="Kolisko M."/>
            <person name="Simpson A.G.B."/>
            <person name="Roger A.J."/>
            <person name="Svard S.G."/>
            <person name="Andersson J.O."/>
        </authorList>
    </citation>
    <scope>NUCLEOTIDE SEQUENCE</scope>
    <source>
        <strain evidence="1">PC1</strain>
    </source>
</reference>
<name>A0A146JW25_9EUKA</name>
<feature type="non-terminal residue" evidence="1">
    <location>
        <position position="1"/>
    </location>
</feature>
<dbReference type="EMBL" id="GDID01007846">
    <property type="protein sequence ID" value="JAP88760.1"/>
    <property type="molecule type" value="Transcribed_RNA"/>
</dbReference>
<protein>
    <submittedName>
        <fullName evidence="1">Uncharacterized protein</fullName>
    </submittedName>
</protein>
<sequence>SKQEKGKIIENYEERQRNQYLSLCSHQEELFVENQARAEAILQFPVLRDTYALDQKEFIPLLKVDNLSKDKCDDLFQRILTFVRQIAVQGIWPSEIEHQLFYDKNQDKLILNLIYLTKSTPRQLLKTIIVHLQQTEKYGQMTTEQIVFDIQIPLGQQRMKVISKTAMQLIPYLEDQSNIILYQNEQFSQLLVKTLFDSISDTETWTTFHQKYQKESLSLEDYQQKMLANLLIRFVQKRKYIDPNLLKSFVSDYLKGEQNEFGQEFENQVENGRYWLGVCVGIGDWKKQQNTQGVVWLQTRAEQKEFLKFQPDDMEDY</sequence>
<gene>
    <name evidence="1" type="ORF">TPC1_31745</name>
</gene>
<proteinExistence type="predicted"/>